<evidence type="ECO:0008006" key="4">
    <source>
        <dbReference type="Google" id="ProtNLM"/>
    </source>
</evidence>
<organism evidence="2 3">
    <name type="scientific">Phytophthora infestans</name>
    <name type="common">Potato late blight agent</name>
    <name type="synonym">Botrytis infestans</name>
    <dbReference type="NCBI Taxonomy" id="4787"/>
    <lineage>
        <taxon>Eukaryota</taxon>
        <taxon>Sar</taxon>
        <taxon>Stramenopiles</taxon>
        <taxon>Oomycota</taxon>
        <taxon>Peronosporomycetes</taxon>
        <taxon>Peronosporales</taxon>
        <taxon>Peronosporaceae</taxon>
        <taxon>Phytophthora</taxon>
    </lineage>
</organism>
<gene>
    <name evidence="2" type="ORF">GN958_ATG18280</name>
</gene>
<feature type="region of interest" description="Disordered" evidence="1">
    <location>
        <begin position="1"/>
        <end position="40"/>
    </location>
</feature>
<proteinExistence type="predicted"/>
<dbReference type="AlphaFoldDB" id="A0A8S9TVT6"/>
<sequence>MRVLAPAPRGQQNQDLSLRYLRARPTEDGNAGDGDNQEERGFKELGDWVKYKAGKMNPKELYKYLGLEGHGQEAYKKEKEMKKFLKKAAIWRDKH</sequence>
<accession>A0A8S9TVT6</accession>
<dbReference type="EMBL" id="JAACNO010002535">
    <property type="protein sequence ID" value="KAF4132550.1"/>
    <property type="molecule type" value="Genomic_DNA"/>
</dbReference>
<dbReference type="Proteomes" id="UP000704712">
    <property type="component" value="Unassembled WGS sequence"/>
</dbReference>
<protein>
    <recommendedName>
        <fullName evidence="4">RxLR effector protein</fullName>
    </recommendedName>
</protein>
<evidence type="ECO:0000256" key="1">
    <source>
        <dbReference type="SAM" id="MobiDB-lite"/>
    </source>
</evidence>
<reference evidence="2" key="1">
    <citation type="submission" date="2020-03" db="EMBL/GenBank/DDBJ databases">
        <title>Hybrid Assembly of Korean Phytophthora infestans isolates.</title>
        <authorList>
            <person name="Prokchorchik M."/>
            <person name="Lee Y."/>
            <person name="Seo J."/>
            <person name="Cho J.-H."/>
            <person name="Park Y.-E."/>
            <person name="Jang D.-C."/>
            <person name="Im J.-S."/>
            <person name="Choi J.-G."/>
            <person name="Park H.-J."/>
            <person name="Lee G.-B."/>
            <person name="Lee Y.-G."/>
            <person name="Hong S.-Y."/>
            <person name="Cho K."/>
            <person name="Sohn K.H."/>
        </authorList>
    </citation>
    <scope>NUCLEOTIDE SEQUENCE</scope>
    <source>
        <strain evidence="2">KR_2_A2</strain>
    </source>
</reference>
<comment type="caution">
    <text evidence="2">The sequence shown here is derived from an EMBL/GenBank/DDBJ whole genome shotgun (WGS) entry which is preliminary data.</text>
</comment>
<evidence type="ECO:0000313" key="2">
    <source>
        <dbReference type="EMBL" id="KAF4132550.1"/>
    </source>
</evidence>
<evidence type="ECO:0000313" key="3">
    <source>
        <dbReference type="Proteomes" id="UP000704712"/>
    </source>
</evidence>
<name>A0A8S9TVT6_PHYIN</name>